<dbReference type="RefSeq" id="XP_040766853.1">
    <property type="nucleotide sequence ID" value="XM_040906890.1"/>
</dbReference>
<evidence type="ECO:0000256" key="6">
    <source>
        <dbReference type="SAM" id="MobiDB-lite"/>
    </source>
</evidence>
<evidence type="ECO:0000256" key="5">
    <source>
        <dbReference type="ARBA" id="ARBA00023242"/>
    </source>
</evidence>
<dbReference type="EMBL" id="KV427612">
    <property type="protein sequence ID" value="KZT09113.1"/>
    <property type="molecule type" value="Genomic_DNA"/>
</dbReference>
<dbReference type="GO" id="GO:0043565">
    <property type="term" value="F:sequence-specific DNA binding"/>
    <property type="evidence" value="ECO:0007669"/>
    <property type="project" value="TreeGrafter"/>
</dbReference>
<reference evidence="8 9" key="1">
    <citation type="journal article" date="2016" name="Mol. Biol. Evol.">
        <title>Comparative Genomics of Early-Diverging Mushroom-Forming Fungi Provides Insights into the Origins of Lignocellulose Decay Capabilities.</title>
        <authorList>
            <person name="Nagy L.G."/>
            <person name="Riley R."/>
            <person name="Tritt A."/>
            <person name="Adam C."/>
            <person name="Daum C."/>
            <person name="Floudas D."/>
            <person name="Sun H."/>
            <person name="Yadav J.S."/>
            <person name="Pangilinan J."/>
            <person name="Larsson K.H."/>
            <person name="Matsuura K."/>
            <person name="Barry K."/>
            <person name="Labutti K."/>
            <person name="Kuo R."/>
            <person name="Ohm R.A."/>
            <person name="Bhattacharya S.S."/>
            <person name="Shirouzu T."/>
            <person name="Yoshinaga Y."/>
            <person name="Martin F.M."/>
            <person name="Grigoriev I.V."/>
            <person name="Hibbett D.S."/>
        </authorList>
    </citation>
    <scope>NUCLEOTIDE SEQUENCE [LARGE SCALE GENOMIC DNA]</scope>
    <source>
        <strain evidence="8 9">93-53</strain>
    </source>
</reference>
<name>A0A165FKK6_9APHY</name>
<dbReference type="OrthoDB" id="39175at2759"/>
<dbReference type="Pfam" id="PF00172">
    <property type="entry name" value="Zn_clus"/>
    <property type="match status" value="1"/>
</dbReference>
<dbReference type="InterPro" id="IPR001138">
    <property type="entry name" value="Zn2Cys6_DnaBD"/>
</dbReference>
<evidence type="ECO:0000256" key="4">
    <source>
        <dbReference type="ARBA" id="ARBA00023163"/>
    </source>
</evidence>
<dbReference type="GO" id="GO:0000981">
    <property type="term" value="F:DNA-binding transcription factor activity, RNA polymerase II-specific"/>
    <property type="evidence" value="ECO:0007669"/>
    <property type="project" value="InterPro"/>
</dbReference>
<keyword evidence="9" id="KW-1185">Reference proteome</keyword>
<organism evidence="8 9">
    <name type="scientific">Laetiporus sulphureus 93-53</name>
    <dbReference type="NCBI Taxonomy" id="1314785"/>
    <lineage>
        <taxon>Eukaryota</taxon>
        <taxon>Fungi</taxon>
        <taxon>Dikarya</taxon>
        <taxon>Basidiomycota</taxon>
        <taxon>Agaricomycotina</taxon>
        <taxon>Agaricomycetes</taxon>
        <taxon>Polyporales</taxon>
        <taxon>Laetiporus</taxon>
    </lineage>
</organism>
<proteinExistence type="predicted"/>
<sequence length="705" mass="76322">MAGDLQSRQHKQSSLPPTLHSHLLASPQPHSGPKHGATQTETSSDGEHSHRSGGHRNPRYAQHRSIPPIYAGDRSPGRLGPAEWPLRESEASSPSPLEAPEGAQQGPSPRESLPSLSATSPQTFSHRHPTLPPLGRSLYPAIGEPGPSTLYHSHRAPPPPIHIPHPHRSAASSRYQAEPFSLAGGGFHEGSSYTADATRYESPGAGPLRAYSYTHARELGQASTRHLPGPGIPDEPYGPDSRSGTHRGVPYRFATPPPGGYYAPYPVGGWAPQRPHLRPYDYRDEPATNFTHEPGYDRRYEMHVHGAEQHLPAPQPHHIHPFDHSRHYSYPGPTYVGHLHRPGSILPPYIAPIAGLSRLEPRGPRPGELRVASGDSSYHWISPFSCEPQRSYPGPGTPPTQEPRPAYVRDPYITSEDELPQDSPTYSRTSGFSVFADSPPGISVPPSPVVEDEVLPSLSRRPSWDVPEEVLLPPLRRPSPKDALEERQAARPSSGGKGDLEGPLSKSSESPLSEPPVKKRKGKIEIACDRCRGRKTRCDGRTPMCTLCERNSAPCVYADAPRRRGKGKAKTAATAGSGATRPERPRVTSAKRRGRQAQLAGRGGGADLPASVRPPSGPFTFEPPAHSAGQHGHMHGDTPVRRRLPHEVNLPGTIAIDPRLTVGVRSRAEAVQATMAGAADTSAASGDEERSRRTSVKRKRRPPAS</sequence>
<dbReference type="InParanoid" id="A0A165FKK6"/>
<feature type="compositionally biased region" description="Low complexity" evidence="6">
    <location>
        <begin position="673"/>
        <end position="685"/>
    </location>
</feature>
<keyword evidence="5" id="KW-0539">Nucleus</keyword>
<evidence type="ECO:0000313" key="9">
    <source>
        <dbReference type="Proteomes" id="UP000076871"/>
    </source>
</evidence>
<dbReference type="CDD" id="cd00067">
    <property type="entry name" value="GAL4"/>
    <property type="match status" value="1"/>
</dbReference>
<gene>
    <name evidence="8" type="ORF">LAESUDRAFT_712256</name>
</gene>
<feature type="compositionally biased region" description="Basic residues" evidence="6">
    <location>
        <begin position="693"/>
        <end position="705"/>
    </location>
</feature>
<feature type="compositionally biased region" description="Low complexity" evidence="6">
    <location>
        <begin position="570"/>
        <end position="580"/>
    </location>
</feature>
<feature type="compositionally biased region" description="Low complexity" evidence="6">
    <location>
        <begin position="13"/>
        <end position="27"/>
    </location>
</feature>
<feature type="region of interest" description="Disordered" evidence="6">
    <location>
        <begin position="415"/>
        <end position="448"/>
    </location>
</feature>
<feature type="region of interest" description="Disordered" evidence="6">
    <location>
        <begin position="1"/>
        <end position="174"/>
    </location>
</feature>
<evidence type="ECO:0000313" key="8">
    <source>
        <dbReference type="EMBL" id="KZT09113.1"/>
    </source>
</evidence>
<dbReference type="STRING" id="1314785.A0A165FKK6"/>
<feature type="compositionally biased region" description="Basic residues" evidence="6">
    <location>
        <begin position="51"/>
        <end position="62"/>
    </location>
</feature>
<dbReference type="SUPFAM" id="SSF57701">
    <property type="entry name" value="Zn2/Cys6 DNA-binding domain"/>
    <property type="match status" value="1"/>
</dbReference>
<dbReference type="InterPro" id="IPR051711">
    <property type="entry name" value="Stress_Response_Reg"/>
</dbReference>
<dbReference type="GO" id="GO:0005634">
    <property type="term" value="C:nucleus"/>
    <property type="evidence" value="ECO:0007669"/>
    <property type="project" value="UniProtKB-SubCell"/>
</dbReference>
<protein>
    <recommendedName>
        <fullName evidence="7">Zn(2)-C6 fungal-type domain-containing protein</fullName>
    </recommendedName>
</protein>
<feature type="region of interest" description="Disordered" evidence="6">
    <location>
        <begin position="562"/>
        <end position="646"/>
    </location>
</feature>
<keyword evidence="4" id="KW-0804">Transcription</keyword>
<evidence type="ECO:0000256" key="1">
    <source>
        <dbReference type="ARBA" id="ARBA00004123"/>
    </source>
</evidence>
<feature type="region of interest" description="Disordered" evidence="6">
    <location>
        <begin position="467"/>
        <end position="523"/>
    </location>
</feature>
<dbReference type="PROSITE" id="PS50048">
    <property type="entry name" value="ZN2_CY6_FUNGAL_2"/>
    <property type="match status" value="1"/>
</dbReference>
<evidence type="ECO:0000256" key="3">
    <source>
        <dbReference type="ARBA" id="ARBA00023125"/>
    </source>
</evidence>
<feature type="compositionally biased region" description="Low complexity" evidence="6">
    <location>
        <begin position="501"/>
        <end position="512"/>
    </location>
</feature>
<feature type="compositionally biased region" description="Polar residues" evidence="6">
    <location>
        <begin position="114"/>
        <end position="124"/>
    </location>
</feature>
<dbReference type="PANTHER" id="PTHR47540:SF2">
    <property type="entry name" value="ZN(II)2CYS6 TRANSCRIPTION FACTOR (EUROFUNG)"/>
    <property type="match status" value="1"/>
</dbReference>
<feature type="compositionally biased region" description="Low complexity" evidence="6">
    <location>
        <begin position="91"/>
        <end position="101"/>
    </location>
</feature>
<feature type="region of interest" description="Disordered" evidence="6">
    <location>
        <begin position="672"/>
        <end position="705"/>
    </location>
</feature>
<dbReference type="GO" id="GO:0045944">
    <property type="term" value="P:positive regulation of transcription by RNA polymerase II"/>
    <property type="evidence" value="ECO:0007669"/>
    <property type="project" value="TreeGrafter"/>
</dbReference>
<keyword evidence="2" id="KW-0805">Transcription regulation</keyword>
<feature type="region of interest" description="Disordered" evidence="6">
    <location>
        <begin position="388"/>
        <end position="407"/>
    </location>
</feature>
<keyword evidence="3" id="KW-0238">DNA-binding</keyword>
<evidence type="ECO:0000256" key="2">
    <source>
        <dbReference type="ARBA" id="ARBA00023015"/>
    </source>
</evidence>
<dbReference type="GO" id="GO:0008270">
    <property type="term" value="F:zinc ion binding"/>
    <property type="evidence" value="ECO:0007669"/>
    <property type="project" value="InterPro"/>
</dbReference>
<dbReference type="PROSITE" id="PS00463">
    <property type="entry name" value="ZN2_CY6_FUNGAL_1"/>
    <property type="match status" value="1"/>
</dbReference>
<comment type="subcellular location">
    <subcellularLocation>
        <location evidence="1">Nucleus</location>
    </subcellularLocation>
</comment>
<dbReference type="Gene3D" id="4.10.240.10">
    <property type="entry name" value="Zn(2)-C6 fungal-type DNA-binding domain"/>
    <property type="match status" value="1"/>
</dbReference>
<dbReference type="GeneID" id="63823919"/>
<evidence type="ECO:0000259" key="7">
    <source>
        <dbReference type="PROSITE" id="PS50048"/>
    </source>
</evidence>
<dbReference type="InterPro" id="IPR036864">
    <property type="entry name" value="Zn2-C6_fun-type_DNA-bd_sf"/>
</dbReference>
<accession>A0A165FKK6</accession>
<dbReference type="Proteomes" id="UP000076871">
    <property type="component" value="Unassembled WGS sequence"/>
</dbReference>
<feature type="domain" description="Zn(2)-C6 fungal-type" evidence="7">
    <location>
        <begin position="527"/>
        <end position="557"/>
    </location>
</feature>
<dbReference type="SMART" id="SM00066">
    <property type="entry name" value="GAL4"/>
    <property type="match status" value="1"/>
</dbReference>
<feature type="compositionally biased region" description="Polar residues" evidence="6">
    <location>
        <begin position="422"/>
        <end position="432"/>
    </location>
</feature>
<dbReference type="PANTHER" id="PTHR47540">
    <property type="entry name" value="THIAMINE REPRESSIBLE GENES REGULATORY PROTEIN THI5"/>
    <property type="match status" value="1"/>
</dbReference>
<feature type="compositionally biased region" description="Basic and acidic residues" evidence="6">
    <location>
        <begin position="479"/>
        <end position="489"/>
    </location>
</feature>
<dbReference type="AlphaFoldDB" id="A0A165FKK6"/>